<proteinExistence type="predicted"/>
<dbReference type="RefSeq" id="WP_138572793.1">
    <property type="nucleotide sequence ID" value="NZ_CP040818.1"/>
</dbReference>
<dbReference type="PROSITE" id="PS51503">
    <property type="entry name" value="HIG1"/>
    <property type="match status" value="1"/>
</dbReference>
<dbReference type="KEGG" id="ppru:FDP22_10680"/>
<keyword evidence="3 4" id="KW-0472">Membrane</keyword>
<feature type="domain" description="HIG1" evidence="5">
    <location>
        <begin position="1"/>
        <end position="65"/>
    </location>
</feature>
<dbReference type="AlphaFoldDB" id="A0A5B8FY12"/>
<name>A0A5B8FY12_9RHOB</name>
<keyword evidence="2 4" id="KW-1133">Transmembrane helix</keyword>
<evidence type="ECO:0000313" key="7">
    <source>
        <dbReference type="Proteomes" id="UP000305888"/>
    </source>
</evidence>
<evidence type="ECO:0000259" key="5">
    <source>
        <dbReference type="PROSITE" id="PS51503"/>
    </source>
</evidence>
<evidence type="ECO:0000256" key="3">
    <source>
        <dbReference type="ARBA" id="ARBA00023136"/>
    </source>
</evidence>
<dbReference type="Pfam" id="PF04588">
    <property type="entry name" value="HIG_1_N"/>
    <property type="match status" value="1"/>
</dbReference>
<feature type="transmembrane region" description="Helical" evidence="4">
    <location>
        <begin position="6"/>
        <end position="26"/>
    </location>
</feature>
<reference evidence="6 7" key="1">
    <citation type="submission" date="2019-06" db="EMBL/GenBank/DDBJ databases">
        <title>Genome sequence of Rhodobacteraceae bacterium D4M1.</title>
        <authorList>
            <person name="Cao J."/>
        </authorList>
    </citation>
    <scope>NUCLEOTIDE SEQUENCE [LARGE SCALE GENOMIC DNA]</scope>
    <source>
        <strain evidence="6 7">D4M1</strain>
    </source>
</reference>
<organism evidence="6 7">
    <name type="scientific">Paroceanicella profunda</name>
    <dbReference type="NCBI Taxonomy" id="2579971"/>
    <lineage>
        <taxon>Bacteria</taxon>
        <taxon>Pseudomonadati</taxon>
        <taxon>Pseudomonadota</taxon>
        <taxon>Alphaproteobacteria</taxon>
        <taxon>Rhodobacterales</taxon>
        <taxon>Paracoccaceae</taxon>
        <taxon>Paroceanicella</taxon>
    </lineage>
</organism>
<evidence type="ECO:0000313" key="6">
    <source>
        <dbReference type="EMBL" id="QDL92200.1"/>
    </source>
</evidence>
<gene>
    <name evidence="6" type="ORF">FDP22_10680</name>
</gene>
<keyword evidence="7" id="KW-1185">Reference proteome</keyword>
<dbReference type="NCBIfam" id="NF033233">
    <property type="entry name" value="twin_helix"/>
    <property type="match status" value="1"/>
</dbReference>
<accession>A0A5B8FY12</accession>
<keyword evidence="1 4" id="KW-0812">Transmembrane</keyword>
<protein>
    <submittedName>
        <fullName evidence="6">Twin transmembrane helix small protein</fullName>
    </submittedName>
</protein>
<dbReference type="OrthoDB" id="7284889at2"/>
<dbReference type="EMBL" id="CP040818">
    <property type="protein sequence ID" value="QDL92200.1"/>
    <property type="molecule type" value="Genomic_DNA"/>
</dbReference>
<evidence type="ECO:0000256" key="2">
    <source>
        <dbReference type="ARBA" id="ARBA00022989"/>
    </source>
</evidence>
<evidence type="ECO:0000256" key="1">
    <source>
        <dbReference type="ARBA" id="ARBA00022692"/>
    </source>
</evidence>
<dbReference type="Proteomes" id="UP000305888">
    <property type="component" value="Chromosome"/>
</dbReference>
<sequence>MTDSPLFYLAGLACLAVLAVLLFGIGTFAKGGAFNRRNANKIMQWRLGLQFLAIILIIVFVAFGS</sequence>
<dbReference type="InterPro" id="IPR007667">
    <property type="entry name" value="Hypoxia_induced_domain"/>
</dbReference>
<evidence type="ECO:0000256" key="4">
    <source>
        <dbReference type="SAM" id="Phobius"/>
    </source>
</evidence>
<feature type="transmembrane region" description="Helical" evidence="4">
    <location>
        <begin position="47"/>
        <end position="64"/>
    </location>
</feature>